<organism evidence="1 2">
    <name type="scientific">Vibrio phage Seahorse</name>
    <dbReference type="NCBI Taxonomy" id="2662136"/>
    <lineage>
        <taxon>Viruses</taxon>
        <taxon>Duplodnaviria</taxon>
        <taxon>Heunggongvirae</taxon>
        <taxon>Uroviricota</taxon>
        <taxon>Caudoviricetes</taxon>
        <taxon>Seahorsevirus</taxon>
        <taxon>Seahorsevirus seahorse</taxon>
    </lineage>
</organism>
<evidence type="ECO:0000313" key="2">
    <source>
        <dbReference type="Proteomes" id="UP000500903"/>
    </source>
</evidence>
<dbReference type="GeneID" id="77925261"/>
<protein>
    <recommendedName>
        <fullName evidence="3">Head completion adaptor</fullName>
    </recommendedName>
</protein>
<dbReference type="Proteomes" id="UP000500903">
    <property type="component" value="Segment"/>
</dbReference>
<sequence>MASLNGGAILEVIMITSEQAKQYLESQGIDTDTTPDFIVDGWVELANSIQSCLDEHYSANSALLIQCYLISLMAYSQSDKMLSSQTAPSGASRSFRYKNFADRWKGQLNLLRKLDTRGCANDLIPSDPTVTAYAGLWIGKGGCNV</sequence>
<dbReference type="InterPro" id="IPR055794">
    <property type="entry name" value="DUF7370"/>
</dbReference>
<dbReference type="Pfam" id="PF24085">
    <property type="entry name" value="DUF7370"/>
    <property type="match status" value="1"/>
</dbReference>
<reference evidence="1 2" key="1">
    <citation type="journal article" date="2020" name="Sci. Rep.">
        <title>A novel vibriophage exhibits inhibitory activity against host protein synthesis machinery.</title>
        <authorList>
            <person name="Thammatinna K."/>
            <person name="Egan M.E."/>
            <person name="Htoo H.H."/>
            <person name="Khanna K."/>
            <person name="Sugie J."/>
            <person name="Nideffer J.F."/>
            <person name="Villa E."/>
            <person name="Tassanakajon A."/>
            <person name="Pogliano J."/>
            <person name="Nonejuie P."/>
            <person name="Chaikeeratisak V."/>
        </authorList>
    </citation>
    <scope>NUCLEOTIDE SEQUENCE [LARGE SCALE GENOMIC DNA]</scope>
</reference>
<evidence type="ECO:0000313" key="1">
    <source>
        <dbReference type="EMBL" id="QGF21019.1"/>
    </source>
</evidence>
<dbReference type="KEGG" id="vg:77925261"/>
<keyword evidence="2" id="KW-1185">Reference proteome</keyword>
<accession>A0A6B7SEE1</accession>
<name>A0A6B7SEE1_9CAUD</name>
<proteinExistence type="predicted"/>
<dbReference type="EMBL" id="MN512538">
    <property type="protein sequence ID" value="QGF21019.1"/>
    <property type="molecule type" value="Genomic_DNA"/>
</dbReference>
<dbReference type="RefSeq" id="YP_010649701.1">
    <property type="nucleotide sequence ID" value="NC_070772.1"/>
</dbReference>
<evidence type="ECO:0008006" key="3">
    <source>
        <dbReference type="Google" id="ProtNLM"/>
    </source>
</evidence>